<feature type="compositionally biased region" description="Basic and acidic residues" evidence="2">
    <location>
        <begin position="10"/>
        <end position="20"/>
    </location>
</feature>
<comment type="caution">
    <text evidence="3">The sequence shown here is derived from an EMBL/GenBank/DDBJ whole genome shotgun (WGS) entry which is preliminary data.</text>
</comment>
<dbReference type="HOGENOM" id="CLU_259927_0_0_1"/>
<feature type="compositionally biased region" description="Basic and acidic residues" evidence="2">
    <location>
        <begin position="754"/>
        <end position="763"/>
    </location>
</feature>
<dbReference type="EMBL" id="ADOT01000140">
    <property type="protein sequence ID" value="EGX48582.1"/>
    <property type="molecule type" value="Genomic_DNA"/>
</dbReference>
<feature type="region of interest" description="Disordered" evidence="2">
    <location>
        <begin position="1186"/>
        <end position="1209"/>
    </location>
</feature>
<feature type="compositionally biased region" description="Polar residues" evidence="2">
    <location>
        <begin position="837"/>
        <end position="856"/>
    </location>
</feature>
<accession>G1XEH6</accession>
<dbReference type="Proteomes" id="UP000008784">
    <property type="component" value="Unassembled WGS sequence"/>
</dbReference>
<dbReference type="GeneID" id="22893788"/>
<feature type="compositionally biased region" description="Gly residues" evidence="2">
    <location>
        <begin position="1291"/>
        <end position="1300"/>
    </location>
</feature>
<feature type="compositionally biased region" description="Low complexity" evidence="2">
    <location>
        <begin position="503"/>
        <end position="513"/>
    </location>
</feature>
<sequence length="1351" mass="149001">MPVTIGQSETGDHQLYRDHTAGAPTTRSHHSGVSLNPFQRRPLAAGFANRDSRASARAKITVSYNDEDDTPPNANVAEVLEPVMTDHQKTRKIPDYGQQHEIPSVAQDKSAEVIYTPPSTASEEDEEETITTAGASRAGPYHYATFGQTSQEKFYPKKEEEQGDDEEEEEDSESDAGRMMSSDNVSMSEVTSDARPRRGYRRTSNDQTRRELRQLMGQTLKEMEEKLRNLEMARTKQDQEIAVMEVHHQKEQDELLLRLSTKHHEETQKLREEHAKQIVNVKKEGATAELVQGLHKSYGQQLENLILEIGDVKRLNELLQERLNVVEHEERAASVQETVRPASRHSTIPTVLEEHRSPPGYLQVSLQFVSFNTAYDVPSIRVPHPGASYTALSKSVRCAIGNYLAFLRSKDSIHSSSVDSAFAYRLSLNLDSCTRLLFFGKGDLNGEEITEDKWLSRFNKTDDLIACVSPPPQHGRKPPSINVSQIPESHTQASNYEDPPPTASTVRTSRSSAIWGRQPSSVTSSLLRRSHSYSISSARPATSDIAEEESVSTESPPRGRSRVRSPEYVAASEADEPTVPYFDAAKELERINDQLSQMDESRTTVKTASLIDKEDNMTRVSGHASGIYTSRQGSSASVIAAYARVRQPLLRTNTDNEEGLEVEDLRNDVEDDDERGEGVELEAGSVLNAMSPHLVPDTRDLRDVEEVPGIHASPVDSRTHQYEMVGSGIDTLRVDESTEDEEEDEDESKGMMVGDKRGFESLLEKEKAPPSYLDEFLMQPLEKGAFHFSIENPVGTDYQVEKDQHDRSKSPAFPSPNQLKAHLTGTKSVYQPLEEMQSPTSGPPEQTEQQQKSQEAIHTVLKELKTGPSGTAENPLLQALARSINVDVLRRALDETAAGREILLSATPVPRPVSNRAMEDPKIIPMPESENVPYDKTGSSRSRSNNPWSHSRPAEVSPRTTEHPHPLVDISGNSPPHPTPPPLAEAKVRTSTFAPLQGPAAKPLPNPHLQAPKFGIYGFVKPDGPLPGRSPISTPSIISREENNEAKKLWMKQTLVTSAPLSRVSSPTSTEASWGAGKQPRSLTLEDDDAATAPRGRARLLELDDEPPFYTRGSRGSGPSEQYPSPYITSASVRGNTFAAPPPPPHPFPTLEETYSLRDDGSVRSQYREPSLASSNPFSNKMYMAHHHSQIPPPPPPSTSTRRSQQVPVYPSREQILRVGESLREAGLNPQDFSTSFYAEFASATPEMQKEAIDNIILHQAQRKRVEQVQQAQQAQQQQQQAGSPQIGSGSQSGNGGWGFTNGVPPPPLPMGFYTGQTNARHGHGYGSMSSRGSGQTGGASGYPGSGYPWQ</sequence>
<dbReference type="RefSeq" id="XP_011122888.1">
    <property type="nucleotide sequence ID" value="XM_011124586.1"/>
</dbReference>
<name>G1XEH6_ARTOA</name>
<organism evidence="3 4">
    <name type="scientific">Arthrobotrys oligospora (strain ATCC 24927 / CBS 115.81 / DSM 1491)</name>
    <name type="common">Nematode-trapping fungus</name>
    <name type="synonym">Didymozoophaga oligospora</name>
    <dbReference type="NCBI Taxonomy" id="756982"/>
    <lineage>
        <taxon>Eukaryota</taxon>
        <taxon>Fungi</taxon>
        <taxon>Dikarya</taxon>
        <taxon>Ascomycota</taxon>
        <taxon>Pezizomycotina</taxon>
        <taxon>Orbiliomycetes</taxon>
        <taxon>Orbiliales</taxon>
        <taxon>Orbiliaceae</taxon>
        <taxon>Orbilia</taxon>
        <taxon>Orbilia oligospora</taxon>
    </lineage>
</organism>
<protein>
    <submittedName>
        <fullName evidence="3">Uncharacterized protein</fullName>
    </submittedName>
</protein>
<feature type="compositionally biased region" description="Polar residues" evidence="2">
    <location>
        <begin position="937"/>
        <end position="949"/>
    </location>
</feature>
<feature type="region of interest" description="Disordered" evidence="2">
    <location>
        <begin position="1056"/>
        <end position="1153"/>
    </location>
</feature>
<feature type="compositionally biased region" description="Polar residues" evidence="2">
    <location>
        <begin position="181"/>
        <end position="191"/>
    </location>
</feature>
<feature type="region of interest" description="Disordered" evidence="2">
    <location>
        <begin position="833"/>
        <end position="872"/>
    </location>
</feature>
<dbReference type="OrthoDB" id="5335208at2759"/>
<feature type="region of interest" description="Disordered" evidence="2">
    <location>
        <begin position="117"/>
        <end position="210"/>
    </location>
</feature>
<dbReference type="InParanoid" id="G1XEH6"/>
<evidence type="ECO:0000256" key="1">
    <source>
        <dbReference type="SAM" id="Coils"/>
    </source>
</evidence>
<feature type="coiled-coil region" evidence="1">
    <location>
        <begin position="264"/>
        <end position="322"/>
    </location>
</feature>
<feature type="compositionally biased region" description="Acidic residues" evidence="2">
    <location>
        <begin position="161"/>
        <end position="174"/>
    </location>
</feature>
<keyword evidence="4" id="KW-1185">Reference proteome</keyword>
<evidence type="ECO:0000313" key="4">
    <source>
        <dbReference type="Proteomes" id="UP000008784"/>
    </source>
</evidence>
<feature type="compositionally biased region" description="Polar residues" evidence="2">
    <location>
        <begin position="23"/>
        <end position="37"/>
    </location>
</feature>
<feature type="region of interest" description="Disordered" evidence="2">
    <location>
        <begin position="801"/>
        <end position="821"/>
    </location>
</feature>
<feature type="compositionally biased region" description="Polar residues" evidence="2">
    <location>
        <begin position="1056"/>
        <end position="1072"/>
    </location>
</feature>
<keyword evidence="1" id="KW-0175">Coiled coil</keyword>
<feature type="region of interest" description="Disordered" evidence="2">
    <location>
        <begin position="730"/>
        <end position="763"/>
    </location>
</feature>
<dbReference type="eggNOG" id="ENOG502T1H8">
    <property type="taxonomic scope" value="Eukaryota"/>
</dbReference>
<evidence type="ECO:0000313" key="3">
    <source>
        <dbReference type="EMBL" id="EGX48582.1"/>
    </source>
</evidence>
<feature type="compositionally biased region" description="Low complexity" evidence="2">
    <location>
        <begin position="1268"/>
        <end position="1290"/>
    </location>
</feature>
<proteinExistence type="predicted"/>
<feature type="compositionally biased region" description="Acidic residues" evidence="2">
    <location>
        <begin position="737"/>
        <end position="747"/>
    </location>
</feature>
<feature type="compositionally biased region" description="Gly residues" evidence="2">
    <location>
        <begin position="1335"/>
        <end position="1345"/>
    </location>
</feature>
<feature type="region of interest" description="Disordered" evidence="2">
    <location>
        <begin position="1"/>
        <end position="37"/>
    </location>
</feature>
<feature type="compositionally biased region" description="Polar residues" evidence="2">
    <location>
        <begin position="1117"/>
        <end position="1135"/>
    </location>
</feature>
<dbReference type="OMA" id="CAIGNYL"/>
<reference evidence="3 4" key="1">
    <citation type="journal article" date="2011" name="PLoS Pathog.">
        <title>Genomic and proteomic analyses of the fungus Arthrobotrys oligospora provide insights into nematode-trap formation.</title>
        <authorList>
            <person name="Yang J."/>
            <person name="Wang L."/>
            <person name="Ji X."/>
            <person name="Feng Y."/>
            <person name="Li X."/>
            <person name="Zou C."/>
            <person name="Xu J."/>
            <person name="Ren Y."/>
            <person name="Mi Q."/>
            <person name="Wu J."/>
            <person name="Liu S."/>
            <person name="Liu Y."/>
            <person name="Huang X."/>
            <person name="Wang H."/>
            <person name="Niu X."/>
            <person name="Li J."/>
            <person name="Liang L."/>
            <person name="Luo Y."/>
            <person name="Ji K."/>
            <person name="Zhou W."/>
            <person name="Yu Z."/>
            <person name="Li G."/>
            <person name="Liu Y."/>
            <person name="Li L."/>
            <person name="Qiao M."/>
            <person name="Feng L."/>
            <person name="Zhang K.-Q."/>
        </authorList>
    </citation>
    <scope>NUCLEOTIDE SEQUENCE [LARGE SCALE GENOMIC DNA]</scope>
    <source>
        <strain evidence="4">ATCC 24927 / CBS 115.81 / DSM 1491</strain>
    </source>
</reference>
<feature type="region of interest" description="Disordered" evidence="2">
    <location>
        <begin position="911"/>
        <end position="985"/>
    </location>
</feature>
<feature type="compositionally biased region" description="Polar residues" evidence="2">
    <location>
        <begin position="518"/>
        <end position="540"/>
    </location>
</feature>
<feature type="compositionally biased region" description="Polar residues" evidence="2">
    <location>
        <begin position="481"/>
        <end position="495"/>
    </location>
</feature>
<feature type="region of interest" description="Disordered" evidence="2">
    <location>
        <begin position="1268"/>
        <end position="1351"/>
    </location>
</feature>
<evidence type="ECO:0000256" key="2">
    <source>
        <dbReference type="SAM" id="MobiDB-lite"/>
    </source>
</evidence>
<feature type="region of interest" description="Disordered" evidence="2">
    <location>
        <begin position="469"/>
        <end position="571"/>
    </location>
</feature>
<gene>
    <name evidence="3" type="ORF">AOL_s00080g211</name>
</gene>
<feature type="coiled-coil region" evidence="1">
    <location>
        <begin position="213"/>
        <end position="240"/>
    </location>
</feature>